<dbReference type="GO" id="GO:0016758">
    <property type="term" value="F:hexosyltransferase activity"/>
    <property type="evidence" value="ECO:0007669"/>
    <property type="project" value="InterPro"/>
</dbReference>
<organism evidence="9 10">
    <name type="scientific">Urbifossiella limnaea</name>
    <dbReference type="NCBI Taxonomy" id="2528023"/>
    <lineage>
        <taxon>Bacteria</taxon>
        <taxon>Pseudomonadati</taxon>
        <taxon>Planctomycetota</taxon>
        <taxon>Planctomycetia</taxon>
        <taxon>Gemmatales</taxon>
        <taxon>Gemmataceae</taxon>
        <taxon>Urbifossiella</taxon>
    </lineage>
</organism>
<comment type="similarity">
    <text evidence="7">Belongs to the glycosyltransferase 87 family.</text>
</comment>
<evidence type="ECO:0000256" key="1">
    <source>
        <dbReference type="ARBA" id="ARBA00004651"/>
    </source>
</evidence>
<dbReference type="GO" id="GO:0005886">
    <property type="term" value="C:plasma membrane"/>
    <property type="evidence" value="ECO:0007669"/>
    <property type="project" value="UniProtKB-SubCell"/>
</dbReference>
<evidence type="ECO:0000313" key="10">
    <source>
        <dbReference type="Proteomes" id="UP000319576"/>
    </source>
</evidence>
<feature type="transmembrane region" description="Helical" evidence="8">
    <location>
        <begin position="95"/>
        <end position="117"/>
    </location>
</feature>
<evidence type="ECO:0008006" key="11">
    <source>
        <dbReference type="Google" id="ProtNLM"/>
    </source>
</evidence>
<evidence type="ECO:0000256" key="3">
    <source>
        <dbReference type="ARBA" id="ARBA00022679"/>
    </source>
</evidence>
<sequence>MPLFALRPPTAPAARLRLAFVAALALLVVGMSLKYAAKAARPADNGQQTRSAFLRWRAMIHEVFAGGNVYVGVHEYPNPPVMAVVLKPFADLPPLAGALAWFYTKVAMAVLAAVWVFRLVQPPGTTAPGLSAAHALAVVLALPPLLGDLSHNNVNIFILFLVAATLELHRRGRDVGAGVVLALAIACKVTPLIFVAYFGWKRRWRALAATAAGLVLWLAIVPGAVFGFERNAELLADWYKLMVRPALVENRVTSEHPNQSIPGVVYRLLTHSPSFVEYPDNIPTGVAFHNVADIGTPVARRVVQGCVVAFGVVVVLLCRAPRAARGGPWVAAECALMVIGMLLFSERTWKHHAVTLLLPFAVLTAWLFAPDTSAGVRRWLTGVLAAVALLTTVPGMLTEDAADLALVYGTHTAAFLLLTAAVCARLVAARRVWVARPEGNP</sequence>
<keyword evidence="4 8" id="KW-0812">Transmembrane</keyword>
<keyword evidence="10" id="KW-1185">Reference proteome</keyword>
<dbReference type="AlphaFoldDB" id="A0A517XP77"/>
<feature type="transmembrane region" description="Helical" evidence="8">
    <location>
        <begin position="351"/>
        <end position="369"/>
    </location>
</feature>
<evidence type="ECO:0000256" key="7">
    <source>
        <dbReference type="ARBA" id="ARBA00024033"/>
    </source>
</evidence>
<gene>
    <name evidence="9" type="ORF">ETAA1_12090</name>
</gene>
<dbReference type="KEGG" id="uli:ETAA1_12090"/>
<dbReference type="RefSeq" id="WP_145235199.1">
    <property type="nucleotide sequence ID" value="NZ_CP036273.1"/>
</dbReference>
<reference evidence="9 10" key="1">
    <citation type="submission" date="2019-02" db="EMBL/GenBank/DDBJ databases">
        <title>Deep-cultivation of Planctomycetes and their phenomic and genomic characterization uncovers novel biology.</title>
        <authorList>
            <person name="Wiegand S."/>
            <person name="Jogler M."/>
            <person name="Boedeker C."/>
            <person name="Pinto D."/>
            <person name="Vollmers J."/>
            <person name="Rivas-Marin E."/>
            <person name="Kohn T."/>
            <person name="Peeters S.H."/>
            <person name="Heuer A."/>
            <person name="Rast P."/>
            <person name="Oberbeckmann S."/>
            <person name="Bunk B."/>
            <person name="Jeske O."/>
            <person name="Meyerdierks A."/>
            <person name="Storesund J.E."/>
            <person name="Kallscheuer N."/>
            <person name="Luecker S."/>
            <person name="Lage O.M."/>
            <person name="Pohl T."/>
            <person name="Merkel B.J."/>
            <person name="Hornburger P."/>
            <person name="Mueller R.-W."/>
            <person name="Bruemmer F."/>
            <person name="Labrenz M."/>
            <person name="Spormann A.M."/>
            <person name="Op den Camp H."/>
            <person name="Overmann J."/>
            <person name="Amann R."/>
            <person name="Jetten M.S.M."/>
            <person name="Mascher T."/>
            <person name="Medema M.H."/>
            <person name="Devos D.P."/>
            <person name="Kaster A.-K."/>
            <person name="Ovreas L."/>
            <person name="Rohde M."/>
            <person name="Galperin M.Y."/>
            <person name="Jogler C."/>
        </authorList>
    </citation>
    <scope>NUCLEOTIDE SEQUENCE [LARGE SCALE GENOMIC DNA]</scope>
    <source>
        <strain evidence="9 10">ETA_A1</strain>
    </source>
</reference>
<feature type="transmembrane region" description="Helical" evidence="8">
    <location>
        <begin position="129"/>
        <end position="146"/>
    </location>
</feature>
<feature type="transmembrane region" description="Helical" evidence="8">
    <location>
        <begin position="326"/>
        <end position="345"/>
    </location>
</feature>
<evidence type="ECO:0000256" key="4">
    <source>
        <dbReference type="ARBA" id="ARBA00022692"/>
    </source>
</evidence>
<name>A0A517XP77_9BACT</name>
<dbReference type="InterPro" id="IPR018584">
    <property type="entry name" value="GT87"/>
</dbReference>
<proteinExistence type="inferred from homology"/>
<evidence type="ECO:0000256" key="8">
    <source>
        <dbReference type="SAM" id="Phobius"/>
    </source>
</evidence>
<dbReference type="Proteomes" id="UP000319576">
    <property type="component" value="Chromosome"/>
</dbReference>
<protein>
    <recommendedName>
        <fullName evidence="11">DUF2029 domain-containing protein</fullName>
    </recommendedName>
</protein>
<feature type="transmembrane region" description="Helical" evidence="8">
    <location>
        <begin position="376"/>
        <end position="393"/>
    </location>
</feature>
<evidence type="ECO:0000256" key="5">
    <source>
        <dbReference type="ARBA" id="ARBA00022989"/>
    </source>
</evidence>
<accession>A0A517XP77</accession>
<dbReference type="Pfam" id="PF09594">
    <property type="entry name" value="GT87"/>
    <property type="match status" value="1"/>
</dbReference>
<feature type="transmembrane region" description="Helical" evidence="8">
    <location>
        <begin position="175"/>
        <end position="200"/>
    </location>
</feature>
<evidence type="ECO:0000256" key="6">
    <source>
        <dbReference type="ARBA" id="ARBA00023136"/>
    </source>
</evidence>
<keyword evidence="2" id="KW-1003">Cell membrane</keyword>
<keyword evidence="3" id="KW-0808">Transferase</keyword>
<dbReference type="OrthoDB" id="9774600at2"/>
<keyword evidence="6 8" id="KW-0472">Membrane</keyword>
<comment type="subcellular location">
    <subcellularLocation>
        <location evidence="1">Cell membrane</location>
        <topology evidence="1">Multi-pass membrane protein</topology>
    </subcellularLocation>
</comment>
<dbReference type="EMBL" id="CP036273">
    <property type="protein sequence ID" value="QDU19303.1"/>
    <property type="molecule type" value="Genomic_DNA"/>
</dbReference>
<evidence type="ECO:0000256" key="2">
    <source>
        <dbReference type="ARBA" id="ARBA00022475"/>
    </source>
</evidence>
<feature type="transmembrane region" description="Helical" evidence="8">
    <location>
        <begin position="405"/>
        <end position="428"/>
    </location>
</feature>
<keyword evidence="5 8" id="KW-1133">Transmembrane helix</keyword>
<evidence type="ECO:0000313" key="9">
    <source>
        <dbReference type="EMBL" id="QDU19303.1"/>
    </source>
</evidence>
<feature type="transmembrane region" description="Helical" evidence="8">
    <location>
        <begin position="206"/>
        <end position="228"/>
    </location>
</feature>